<accession>A0A2A5AYW7</accession>
<comment type="caution">
    <text evidence="1">The sequence shown here is derived from an EMBL/GenBank/DDBJ whole genome shotgun (WGS) entry which is preliminary data.</text>
</comment>
<sequence>MNQPSVTLLSKFVSSRIILPVAGSLILISSNMAFADFAVLVAEGVLVEKNPVEEVVPDDENTPTVTSDPHIIGSAINASYVSTGGWAVTGADFIDAAVVVYDFNLTGSVTQATLTLPLEDVFPQNGFADIEIFVYSDNGFVEFTDYSDGFSTPVASINATGLTQIELDVTGAVNSVLTSSRYVAFRVQSSLTPGSVSTTSIPAWTGVKLREEASLLQFTPGPAPILPNDIARFDGFTLQVPNIEVAGVGEAAIQLKVVDSNNLLFELTFAEITGAGVTPPPISGTDLFNCSAFSPPSITAVASGTSTYSVNSGILDIPSVNFNDEQLSFRLEYIEGTNPWIFETLSIGEVQSGPAQATISALGGGLIVESTQDFIPLCHGWVLIGDSTRNRVVERNLLSGETGATYPFNAIPDQFTLDRVNGAVYMTVHPETERLYRLDLNTGAITSNHISQIFTGISGSHTYSWTLRDLALGENGDIFALMFDNVELDPGDGIPYAGDGLWLGLMDPSANFLVPSIPLELPVRVEYDNVLDHVFLATESNLATFDFDPATNAITFISGTDVAVGGGCTDFNISPDGSRLAYSCPNGNRATPNFSIVDMSPVSYFDSDGEWFLGSSPVSATFNSGGTILIATDNEKLYFFDVVTHLILEDFELGLVEGETIRKIRISLDGQYLILFLQNEVHDESSKFYWMPMPAIFGTPLP</sequence>
<dbReference type="Gene3D" id="2.130.10.10">
    <property type="entry name" value="YVTN repeat-like/Quinoprotein amine dehydrogenase"/>
    <property type="match status" value="1"/>
</dbReference>
<gene>
    <name evidence="1" type="ORF">COA96_09340</name>
</gene>
<reference evidence="2" key="1">
    <citation type="submission" date="2017-08" db="EMBL/GenBank/DDBJ databases">
        <title>A dynamic microbial community with high functional redundancy inhabits the cold, oxic subseafloor aquifer.</title>
        <authorList>
            <person name="Tully B.J."/>
            <person name="Wheat C.G."/>
            <person name="Glazer B.T."/>
            <person name="Huber J.A."/>
        </authorList>
    </citation>
    <scope>NUCLEOTIDE SEQUENCE [LARGE SCALE GENOMIC DNA]</scope>
</reference>
<dbReference type="EMBL" id="NVVJ01000026">
    <property type="protein sequence ID" value="PCJ24442.1"/>
    <property type="molecule type" value="Genomic_DNA"/>
</dbReference>
<evidence type="ECO:0000313" key="1">
    <source>
        <dbReference type="EMBL" id="PCJ24442.1"/>
    </source>
</evidence>
<dbReference type="SUPFAM" id="SSF63829">
    <property type="entry name" value="Calcium-dependent phosphotriesterase"/>
    <property type="match status" value="1"/>
</dbReference>
<organism evidence="1 2">
    <name type="scientific">SAR86 cluster bacterium</name>
    <dbReference type="NCBI Taxonomy" id="2030880"/>
    <lineage>
        <taxon>Bacteria</taxon>
        <taxon>Pseudomonadati</taxon>
        <taxon>Pseudomonadota</taxon>
        <taxon>Gammaproteobacteria</taxon>
        <taxon>SAR86 cluster</taxon>
    </lineage>
</organism>
<dbReference type="InterPro" id="IPR015943">
    <property type="entry name" value="WD40/YVTN_repeat-like_dom_sf"/>
</dbReference>
<proteinExistence type="predicted"/>
<protein>
    <submittedName>
        <fullName evidence="1">Uncharacterized protein</fullName>
    </submittedName>
</protein>
<dbReference type="AlphaFoldDB" id="A0A2A5AYW7"/>
<dbReference type="Proteomes" id="UP000218327">
    <property type="component" value="Unassembled WGS sequence"/>
</dbReference>
<name>A0A2A5AYW7_9GAMM</name>
<evidence type="ECO:0000313" key="2">
    <source>
        <dbReference type="Proteomes" id="UP000218327"/>
    </source>
</evidence>